<dbReference type="SUPFAM" id="SSF48452">
    <property type="entry name" value="TPR-like"/>
    <property type="match status" value="1"/>
</dbReference>
<reference evidence="3" key="3">
    <citation type="submission" date="2015-06" db="UniProtKB">
        <authorList>
            <consortium name="EnsemblMetazoa"/>
        </authorList>
    </citation>
    <scope>IDENTIFICATION</scope>
</reference>
<evidence type="ECO:0000313" key="4">
    <source>
        <dbReference type="Proteomes" id="UP000014760"/>
    </source>
</evidence>
<keyword evidence="4" id="KW-1185">Reference proteome</keyword>
<dbReference type="PROSITE" id="PS50005">
    <property type="entry name" value="TPR"/>
    <property type="match status" value="1"/>
</dbReference>
<accession>R7TXP2</accession>
<sequence>MSEGALITKADVIAWFGLSFERGIEWRDRFHGYVSIRTTFPFWTGKVLAGKLWQDLLLESKALFKPVSCLEEATNKGIDPRISNAVNYAAKNMIRYLDMVKTIEKLELCSHLVKCKDIVKICSDLLFISPEKRISFGGSKQHDVILYLYACKVYLDEVNKVLTSERAGIPFGFKLMAETESEADGTLAEEAANEMTNKNFAKALIFANAGLRENPFCFSCYVTRGRFFLEMDDYESAKREGRRCLSLDPNSPHVRCYLSITNNKTQYSQGYMIMILANDKIGAGDEVAALIDSAALKFQADEMIVSLFNLFEKAGGLGSRQDLAPISDIPEGVGSIVEATPW</sequence>
<gene>
    <name evidence="2" type="ORF">CAPTEDRAFT_191746</name>
</gene>
<evidence type="ECO:0000313" key="2">
    <source>
        <dbReference type="EMBL" id="ELT98698.1"/>
    </source>
</evidence>
<evidence type="ECO:0000313" key="3">
    <source>
        <dbReference type="EnsemblMetazoa" id="CapteP191746"/>
    </source>
</evidence>
<dbReference type="EnsemblMetazoa" id="CapteT191746">
    <property type="protein sequence ID" value="CapteP191746"/>
    <property type="gene ID" value="CapteG191746"/>
</dbReference>
<organism evidence="2">
    <name type="scientific">Capitella teleta</name>
    <name type="common">Polychaete worm</name>
    <dbReference type="NCBI Taxonomy" id="283909"/>
    <lineage>
        <taxon>Eukaryota</taxon>
        <taxon>Metazoa</taxon>
        <taxon>Spiralia</taxon>
        <taxon>Lophotrochozoa</taxon>
        <taxon>Annelida</taxon>
        <taxon>Polychaeta</taxon>
        <taxon>Sedentaria</taxon>
        <taxon>Scolecida</taxon>
        <taxon>Capitellidae</taxon>
        <taxon>Capitella</taxon>
    </lineage>
</organism>
<dbReference type="EMBL" id="KB307618">
    <property type="protein sequence ID" value="ELT98698.1"/>
    <property type="molecule type" value="Genomic_DNA"/>
</dbReference>
<dbReference type="EMBL" id="AMQN01010349">
    <property type="status" value="NOT_ANNOTATED_CDS"/>
    <property type="molecule type" value="Genomic_DNA"/>
</dbReference>
<protein>
    <submittedName>
        <fullName evidence="2 3">Uncharacterized protein</fullName>
    </submittedName>
</protein>
<reference evidence="4" key="1">
    <citation type="submission" date="2012-12" db="EMBL/GenBank/DDBJ databases">
        <authorList>
            <person name="Hellsten U."/>
            <person name="Grimwood J."/>
            <person name="Chapman J.A."/>
            <person name="Shapiro H."/>
            <person name="Aerts A."/>
            <person name="Otillar R.P."/>
            <person name="Terry A.Y."/>
            <person name="Boore J.L."/>
            <person name="Simakov O."/>
            <person name="Marletaz F."/>
            <person name="Cho S.-J."/>
            <person name="Edsinger-Gonzales E."/>
            <person name="Havlak P."/>
            <person name="Kuo D.-H."/>
            <person name="Larsson T."/>
            <person name="Lv J."/>
            <person name="Arendt D."/>
            <person name="Savage R."/>
            <person name="Osoegawa K."/>
            <person name="de Jong P."/>
            <person name="Lindberg D.R."/>
            <person name="Seaver E.C."/>
            <person name="Weisblat D.A."/>
            <person name="Putnam N.H."/>
            <person name="Grigoriev I.V."/>
            <person name="Rokhsar D.S."/>
        </authorList>
    </citation>
    <scope>NUCLEOTIDE SEQUENCE</scope>
    <source>
        <strain evidence="4">I ESC-2004</strain>
    </source>
</reference>
<dbReference type="HOGENOM" id="CLU_069905_0_0_1"/>
<dbReference type="Proteomes" id="UP000014760">
    <property type="component" value="Unassembled WGS sequence"/>
</dbReference>
<evidence type="ECO:0000256" key="1">
    <source>
        <dbReference type="PROSITE-ProRule" id="PRU00339"/>
    </source>
</evidence>
<dbReference type="EMBL" id="AMQN01010348">
    <property type="status" value="NOT_ANNOTATED_CDS"/>
    <property type="molecule type" value="Genomic_DNA"/>
</dbReference>
<reference evidence="2 4" key="2">
    <citation type="journal article" date="2013" name="Nature">
        <title>Insights into bilaterian evolution from three spiralian genomes.</title>
        <authorList>
            <person name="Simakov O."/>
            <person name="Marletaz F."/>
            <person name="Cho S.J."/>
            <person name="Edsinger-Gonzales E."/>
            <person name="Havlak P."/>
            <person name="Hellsten U."/>
            <person name="Kuo D.H."/>
            <person name="Larsson T."/>
            <person name="Lv J."/>
            <person name="Arendt D."/>
            <person name="Savage R."/>
            <person name="Osoegawa K."/>
            <person name="de Jong P."/>
            <person name="Grimwood J."/>
            <person name="Chapman J.A."/>
            <person name="Shapiro H."/>
            <person name="Aerts A."/>
            <person name="Otillar R.P."/>
            <person name="Terry A.Y."/>
            <person name="Boore J.L."/>
            <person name="Grigoriev I.V."/>
            <person name="Lindberg D.R."/>
            <person name="Seaver E.C."/>
            <person name="Weisblat D.A."/>
            <person name="Putnam N.H."/>
            <person name="Rokhsar D.S."/>
        </authorList>
    </citation>
    <scope>NUCLEOTIDE SEQUENCE</scope>
    <source>
        <strain evidence="2 4">I ESC-2004</strain>
    </source>
</reference>
<keyword evidence="1" id="KW-0802">TPR repeat</keyword>
<dbReference type="InterPro" id="IPR011990">
    <property type="entry name" value="TPR-like_helical_dom_sf"/>
</dbReference>
<dbReference type="AlphaFoldDB" id="R7TXP2"/>
<proteinExistence type="predicted"/>
<dbReference type="InterPro" id="IPR019734">
    <property type="entry name" value="TPR_rpt"/>
</dbReference>
<feature type="repeat" description="TPR" evidence="1">
    <location>
        <begin position="218"/>
        <end position="251"/>
    </location>
</feature>
<dbReference type="Gene3D" id="1.25.40.10">
    <property type="entry name" value="Tetratricopeptide repeat domain"/>
    <property type="match status" value="1"/>
</dbReference>
<name>R7TXP2_CAPTE</name>